<reference evidence="1" key="1">
    <citation type="submission" date="2016-10" db="EMBL/GenBank/DDBJ databases">
        <title>Sequence of Gallionella enrichment culture.</title>
        <authorList>
            <person name="Poehlein A."/>
            <person name="Muehling M."/>
            <person name="Daniel R."/>
        </authorList>
    </citation>
    <scope>NUCLEOTIDE SEQUENCE</scope>
</reference>
<proteinExistence type="predicted"/>
<name>A0A1J5NVV2_9ZZZZ</name>
<accession>A0A1J5NVV2</accession>
<protein>
    <submittedName>
        <fullName evidence="1">Uncharacterized protein</fullName>
    </submittedName>
</protein>
<gene>
    <name evidence="1" type="ORF">GALL_551240</name>
</gene>
<evidence type="ECO:0000313" key="1">
    <source>
        <dbReference type="EMBL" id="OIQ63337.1"/>
    </source>
</evidence>
<dbReference type="EMBL" id="MLJW01009097">
    <property type="protein sequence ID" value="OIQ63337.1"/>
    <property type="molecule type" value="Genomic_DNA"/>
</dbReference>
<dbReference type="AlphaFoldDB" id="A0A1J5NVV2"/>
<comment type="caution">
    <text evidence="1">The sequence shown here is derived from an EMBL/GenBank/DDBJ whole genome shotgun (WGS) entry which is preliminary data.</text>
</comment>
<sequence>MHGGQRLLGSDLHQRHVGALIGADELGLEFALVGESDQDFIGSIDHVRIGHDVAVRADDEARALAMHGHG</sequence>
<organism evidence="1">
    <name type="scientific">mine drainage metagenome</name>
    <dbReference type="NCBI Taxonomy" id="410659"/>
    <lineage>
        <taxon>unclassified sequences</taxon>
        <taxon>metagenomes</taxon>
        <taxon>ecological metagenomes</taxon>
    </lineage>
</organism>